<name>A0A139B011_GONPJ</name>
<keyword evidence="2" id="KW-1185">Reference proteome</keyword>
<dbReference type="AlphaFoldDB" id="A0A139B011"/>
<dbReference type="Gene3D" id="3.20.20.140">
    <property type="entry name" value="Metal-dependent hydrolases"/>
    <property type="match status" value="1"/>
</dbReference>
<proteinExistence type="predicted"/>
<dbReference type="Proteomes" id="UP000070544">
    <property type="component" value="Unassembled WGS sequence"/>
</dbReference>
<sequence length="496" mass="53762">MRRRPSISEWWSTSCVVADRRIFCLVMASGAILLRLADHSRDLPPPPAGDVSAVWRPLHEMRAEHKRGANAFDQWLRSRFEVGEDDGADGGGIIWSKFVDKMVAFEGLFHHLPTFLAYHTLLFTHLSLPPCPVPHIELRMCPFTPYVLPSDNTASLGLTHPISATLTFSHAMAALSRHISSLPAGRPSVRLIYAVPRSAITSWHDLASHLDEFTALRSTCPALFAGFDVVGADSAAGWSLPEFLPRAYETIPEIVESTKYFWHAGQELESCASRQGWANLETAVGGVHVGQGKKVGRAVRVGHGCLACAVRGGNMAGGAEDTPAVFAPPSSAVDLLSAYLDPASSSSLSVSAEPLPRLCLESQPISNHLFLGIRDWASEWSHLPTAVHKSFTSPSSITAQTLSVVIGPDDPACWGLGATGSRATNLTGWDLVYVAVAFPWGRGGGDIGVTLLEALERVARWSVEWPEVGGEAEKRELTERWEGLWERWVEGVAALA</sequence>
<organism evidence="1 2">
    <name type="scientific">Gonapodya prolifera (strain JEL478)</name>
    <name type="common">Monoblepharis prolifera</name>
    <dbReference type="NCBI Taxonomy" id="1344416"/>
    <lineage>
        <taxon>Eukaryota</taxon>
        <taxon>Fungi</taxon>
        <taxon>Fungi incertae sedis</taxon>
        <taxon>Chytridiomycota</taxon>
        <taxon>Chytridiomycota incertae sedis</taxon>
        <taxon>Monoblepharidomycetes</taxon>
        <taxon>Monoblepharidales</taxon>
        <taxon>Gonapodyaceae</taxon>
        <taxon>Gonapodya</taxon>
    </lineage>
</organism>
<protein>
    <submittedName>
        <fullName evidence="1">Uncharacterized protein</fullName>
    </submittedName>
</protein>
<dbReference type="OrthoDB" id="10561957at2759"/>
<accession>A0A139B011</accession>
<evidence type="ECO:0000313" key="1">
    <source>
        <dbReference type="EMBL" id="KXS22280.1"/>
    </source>
</evidence>
<dbReference type="STRING" id="1344416.A0A139B011"/>
<dbReference type="EMBL" id="KQ965731">
    <property type="protein sequence ID" value="KXS22280.1"/>
    <property type="molecule type" value="Genomic_DNA"/>
</dbReference>
<gene>
    <name evidence="1" type="ORF">M427DRAFT_168552</name>
</gene>
<evidence type="ECO:0000313" key="2">
    <source>
        <dbReference type="Proteomes" id="UP000070544"/>
    </source>
</evidence>
<reference evidence="1 2" key="1">
    <citation type="journal article" date="2015" name="Genome Biol. Evol.">
        <title>Phylogenomic analyses indicate that early fungi evolved digesting cell walls of algal ancestors of land plants.</title>
        <authorList>
            <person name="Chang Y."/>
            <person name="Wang S."/>
            <person name="Sekimoto S."/>
            <person name="Aerts A.L."/>
            <person name="Choi C."/>
            <person name="Clum A."/>
            <person name="LaButti K.M."/>
            <person name="Lindquist E.A."/>
            <person name="Yee Ngan C."/>
            <person name="Ohm R.A."/>
            <person name="Salamov A.A."/>
            <person name="Grigoriev I.V."/>
            <person name="Spatafora J.W."/>
            <person name="Berbee M.L."/>
        </authorList>
    </citation>
    <scope>NUCLEOTIDE SEQUENCE [LARGE SCALE GENOMIC DNA]</scope>
    <source>
        <strain evidence="1 2">JEL478</strain>
    </source>
</reference>